<dbReference type="VEuPathDB" id="FungiDB:RhiirFUN_024589"/>
<organism evidence="3 4">
    <name type="scientific">Rhizophagus irregularis</name>
    <dbReference type="NCBI Taxonomy" id="588596"/>
    <lineage>
        <taxon>Eukaryota</taxon>
        <taxon>Fungi</taxon>
        <taxon>Fungi incertae sedis</taxon>
        <taxon>Mucoromycota</taxon>
        <taxon>Glomeromycotina</taxon>
        <taxon>Glomeromycetes</taxon>
        <taxon>Glomerales</taxon>
        <taxon>Glomeraceae</taxon>
        <taxon>Rhizophagus</taxon>
    </lineage>
</organism>
<dbReference type="SMART" id="SM00220">
    <property type="entry name" value="S_TKc"/>
    <property type="match status" value="1"/>
</dbReference>
<gene>
    <name evidence="3" type="ORF">CHRIB12_LOCUS3752</name>
</gene>
<dbReference type="Pfam" id="PF07714">
    <property type="entry name" value="PK_Tyr_Ser-Thr"/>
    <property type="match status" value="1"/>
</dbReference>
<evidence type="ECO:0000256" key="1">
    <source>
        <dbReference type="SAM" id="Coils"/>
    </source>
</evidence>
<dbReference type="InterPro" id="IPR006597">
    <property type="entry name" value="Sel1-like"/>
</dbReference>
<dbReference type="Pfam" id="PF08238">
    <property type="entry name" value="Sel1"/>
    <property type="match status" value="3"/>
</dbReference>
<comment type="caution">
    <text evidence="3">The sequence shown here is derived from an EMBL/GenBank/DDBJ whole genome shotgun (WGS) entry which is preliminary data.</text>
</comment>
<dbReference type="InterPro" id="IPR059179">
    <property type="entry name" value="MLKL-like_MCAfunc"/>
</dbReference>
<dbReference type="CDD" id="cd21037">
    <property type="entry name" value="MLKL_NTD"/>
    <property type="match status" value="1"/>
</dbReference>
<dbReference type="PROSITE" id="PS50011">
    <property type="entry name" value="PROTEIN_KINASE_DOM"/>
    <property type="match status" value="1"/>
</dbReference>
<reference evidence="3" key="1">
    <citation type="submission" date="2020-05" db="EMBL/GenBank/DDBJ databases">
        <authorList>
            <person name="Rincon C."/>
            <person name="Sanders R I."/>
            <person name="Robbins C."/>
            <person name="Chaturvedi A."/>
        </authorList>
    </citation>
    <scope>NUCLEOTIDE SEQUENCE</scope>
    <source>
        <strain evidence="3">CHB12</strain>
    </source>
</reference>
<dbReference type="InterPro" id="IPR000719">
    <property type="entry name" value="Prot_kinase_dom"/>
</dbReference>
<dbReference type="PANTHER" id="PTHR44329">
    <property type="entry name" value="SERINE/THREONINE-PROTEIN KINASE TNNI3K-RELATED"/>
    <property type="match status" value="1"/>
</dbReference>
<name>A0A915YU99_9GLOM</name>
<protein>
    <recommendedName>
        <fullName evidence="2">Protein kinase domain-containing protein</fullName>
    </recommendedName>
</protein>
<evidence type="ECO:0000259" key="2">
    <source>
        <dbReference type="PROSITE" id="PS50011"/>
    </source>
</evidence>
<dbReference type="InterPro" id="IPR051681">
    <property type="entry name" value="Ser/Thr_Kinases-Pseudokinases"/>
</dbReference>
<dbReference type="EMBL" id="CAGKOT010000005">
    <property type="protein sequence ID" value="CAB5342253.1"/>
    <property type="molecule type" value="Genomic_DNA"/>
</dbReference>
<dbReference type="PROSITE" id="PS00108">
    <property type="entry name" value="PROTEIN_KINASE_ST"/>
    <property type="match status" value="1"/>
</dbReference>
<sequence>MEGITIKMVAGATGEAIVPYLPLIKVATDLISKIINIYETAEYNKNICETLVNRVKLTENAIDTLKRRKKKNEDKLRDDGYYKAFNRFIYVLREIKEFAADITNIHGFRKYTKAYFVKENFQKLTNDYDVAMRDLHFTIAVANEEQRKIDEEALKEDLAEMSKYLEKMHDDILENKNKVNILYDMVRHMKKHLLDDDKPIYGANKIDSKDLTSPARGRIDDKRGKKSNIIVRKIYKGQEVACKFTEEEIEESSKIQRHLEILVKLSECKHILKFYGISKIEINNVMVFEWAERGTLRQLYLKKHILWHYKVRIALEICRGLIFLQEADILHHDLKCENILMTESLEPKIYNFELARFFDGKTTTMSLETEDIVSWLAPEKLDGSRYTTQCEIFSFGMLLWELAFEKIPYQGWEVDKIGKHVTKGGRERIIFGPSPKTYQEEYKKIINDIWKQNPHERISFMKLLDMLEELYNSVRYMFDDNSSGILPDKLDLDGSKEISDADLELSDENISHIGIKPVISLEEGIRAFKNKEHQKAWECFDFHAKNNNTIAKYWKGRYLWDGLLNDIKGREEEGRELLKEAADEGNHDAQLRYAFTLSNIIGEDDNRQTFLEYLKKAANEGNNSTAQFNLGDIYYKGKCGISNDENEGIKWLIKAALQDNSKATKFLDKLGINVYDINKYS</sequence>
<feature type="coiled-coil region" evidence="1">
    <location>
        <begin position="48"/>
        <end position="75"/>
    </location>
</feature>
<dbReference type="InterPro" id="IPR001245">
    <property type="entry name" value="Ser-Thr/Tyr_kinase_cat_dom"/>
</dbReference>
<proteinExistence type="predicted"/>
<evidence type="ECO:0000313" key="4">
    <source>
        <dbReference type="Proteomes" id="UP000684084"/>
    </source>
</evidence>
<keyword evidence="1" id="KW-0175">Coiled coil</keyword>
<dbReference type="GO" id="GO:0005524">
    <property type="term" value="F:ATP binding"/>
    <property type="evidence" value="ECO:0007669"/>
    <property type="project" value="InterPro"/>
</dbReference>
<dbReference type="InterPro" id="IPR008271">
    <property type="entry name" value="Ser/Thr_kinase_AS"/>
</dbReference>
<dbReference type="AlphaFoldDB" id="A0A915YU99"/>
<dbReference type="OrthoDB" id="4062651at2759"/>
<dbReference type="Proteomes" id="UP000684084">
    <property type="component" value="Unassembled WGS sequence"/>
</dbReference>
<feature type="domain" description="Protein kinase" evidence="2">
    <location>
        <begin position="217"/>
        <end position="471"/>
    </location>
</feature>
<evidence type="ECO:0000313" key="3">
    <source>
        <dbReference type="EMBL" id="CAB5342253.1"/>
    </source>
</evidence>
<dbReference type="SMART" id="SM00671">
    <property type="entry name" value="SEL1"/>
    <property type="match status" value="3"/>
</dbReference>
<dbReference type="GO" id="GO:0004674">
    <property type="term" value="F:protein serine/threonine kinase activity"/>
    <property type="evidence" value="ECO:0007669"/>
    <property type="project" value="TreeGrafter"/>
</dbReference>
<accession>A0A915YU99</accession>